<sequence>MKFKYFVFLLFVTLGFSQNNQVWKDYFSYNEIVDVAHGDNTIYAATENSVFSKNLLTGNIDRFTSVNGFKPEAITCIYYSQSSRKLFVGNSNGLINIVDEEANMFRKVDIIEEVPVAPNKKRINHFYEYDGRLYISTDYGISVFDTNTLEFVETYFIGTSGEELKILQTTVFNNEIYAVTQYNGIRKADITSNFLYDFAQWQTFDNGSWTGILTFQNQLLAQNTNSRTYRHNGTAFQEILNTQQNANFFKTNDTEIIISTPNHIFVLNQALNTIAHVTDIPDVDNEIFSSATVVNSNLYIGTQKNGLHSASLSNMSSFEDMTPNGPLRNYIFRVKQSLNKLWAVYGSYAADYNPYPLQEYDLSFYTKDYGWDFIPYEEIFEAKNLCDIAINPNNFNDVYISSYASGLLNIKNDSKILYDNSNTGSNGLEIFPSLNEIFINSPAFDTQGNLWVTNRGVDRSLKVLRNNNQWQSYNLSNLISDNRFAPMAIDKNNTKWLPSRSQGLLAFNDTENNKSILIKVEQGLPALTIQCVAIDNNNQLWIGTSGGLRILSSVDRFLYENELVVNNIVIQEGDLAQELFYEQSILDIEVDGANRKWVSISGGGVFLVSSNGQETIYRFDKENSPLPSNFINDIEINDETGEVFFATDKGMVSFLGTSTAPKDDLSEVYVYPNPVRPNYLGTIKVAGLTNRSIVKITDIEGNLVYEVTSAGGTIEWDGTAFGKYRVASGVYMVFVSTEGGLETKVKKIMIVR</sequence>
<dbReference type="InterPro" id="IPR015943">
    <property type="entry name" value="WD40/YVTN_repeat-like_dom_sf"/>
</dbReference>
<dbReference type="SUPFAM" id="SSF50998">
    <property type="entry name" value="Quinoprotein alcohol dehydrogenase-like"/>
    <property type="match status" value="2"/>
</dbReference>
<dbReference type="RefSeq" id="WP_072782101.1">
    <property type="nucleotide sequence ID" value="NZ_CP045292.1"/>
</dbReference>
<reference evidence="3 4" key="1">
    <citation type="submission" date="2016-11" db="EMBL/GenBank/DDBJ databases">
        <authorList>
            <person name="Jaros S."/>
            <person name="Januszkiewicz K."/>
            <person name="Wedrychowicz H."/>
        </authorList>
    </citation>
    <scope>NUCLEOTIDE SEQUENCE [LARGE SCALE GENOMIC DNA]</scope>
    <source>
        <strain evidence="3 4">DSM 22807</strain>
    </source>
</reference>
<dbReference type="Pfam" id="PF21544">
    <property type="entry name" value="PorZ_N_b_propeller"/>
    <property type="match status" value="1"/>
</dbReference>
<proteinExistence type="predicted"/>
<evidence type="ECO:0000256" key="1">
    <source>
        <dbReference type="ARBA" id="ARBA00022729"/>
    </source>
</evidence>
<dbReference type="AlphaFoldDB" id="A0A1M6EBR8"/>
<dbReference type="SUPFAM" id="SSF101898">
    <property type="entry name" value="NHL repeat"/>
    <property type="match status" value="1"/>
</dbReference>
<dbReference type="InterPro" id="IPR048954">
    <property type="entry name" value="PorZ_N"/>
</dbReference>
<evidence type="ECO:0000313" key="3">
    <source>
        <dbReference type="EMBL" id="SHI82740.1"/>
    </source>
</evidence>
<dbReference type="EMBL" id="FQZH01000001">
    <property type="protein sequence ID" value="SHI82740.1"/>
    <property type="molecule type" value="Genomic_DNA"/>
</dbReference>
<dbReference type="OrthoDB" id="9807410at2"/>
<keyword evidence="4" id="KW-1185">Reference proteome</keyword>
<dbReference type="STRING" id="683124.SAMN05444337_0900"/>
<evidence type="ECO:0000259" key="2">
    <source>
        <dbReference type="Pfam" id="PF21544"/>
    </source>
</evidence>
<dbReference type="InterPro" id="IPR011110">
    <property type="entry name" value="Reg_prop"/>
</dbReference>
<dbReference type="Pfam" id="PF07494">
    <property type="entry name" value="Reg_prop"/>
    <property type="match status" value="1"/>
</dbReference>
<feature type="domain" description="PorZ N-terminal beta-propeller" evidence="2">
    <location>
        <begin position="42"/>
        <end position="202"/>
    </location>
</feature>
<dbReference type="Gene3D" id="2.130.10.10">
    <property type="entry name" value="YVTN repeat-like/Quinoprotein amine dehydrogenase"/>
    <property type="match status" value="3"/>
</dbReference>
<dbReference type="InterPro" id="IPR026444">
    <property type="entry name" value="Secre_tail"/>
</dbReference>
<protein>
    <submittedName>
        <fullName evidence="3">Por secretion system C-terminal sorting domain-containing protein</fullName>
    </submittedName>
</protein>
<organism evidence="3 4">
    <name type="scientific">Flavobacterium haoranii</name>
    <dbReference type="NCBI Taxonomy" id="683124"/>
    <lineage>
        <taxon>Bacteria</taxon>
        <taxon>Pseudomonadati</taxon>
        <taxon>Bacteroidota</taxon>
        <taxon>Flavobacteriia</taxon>
        <taxon>Flavobacteriales</taxon>
        <taxon>Flavobacteriaceae</taxon>
        <taxon>Flavobacterium</taxon>
    </lineage>
</organism>
<dbReference type="NCBIfam" id="TIGR04183">
    <property type="entry name" value="Por_Secre_tail"/>
    <property type="match status" value="1"/>
</dbReference>
<accession>A0A1M6EBR8</accession>
<dbReference type="Proteomes" id="UP000184232">
    <property type="component" value="Unassembled WGS sequence"/>
</dbReference>
<evidence type="ECO:0000313" key="4">
    <source>
        <dbReference type="Proteomes" id="UP000184232"/>
    </source>
</evidence>
<gene>
    <name evidence="3" type="ORF">SAMN05444337_0900</name>
</gene>
<name>A0A1M6EBR8_9FLAO</name>
<dbReference type="InterPro" id="IPR011047">
    <property type="entry name" value="Quinoprotein_ADH-like_sf"/>
</dbReference>
<keyword evidence="1" id="KW-0732">Signal</keyword>